<dbReference type="AlphaFoldDB" id="A0A6J1CX50"/>
<organism evidence="2 3">
    <name type="scientific">Momordica charantia</name>
    <name type="common">Bitter gourd</name>
    <name type="synonym">Balsam pear</name>
    <dbReference type="NCBI Taxonomy" id="3673"/>
    <lineage>
        <taxon>Eukaryota</taxon>
        <taxon>Viridiplantae</taxon>
        <taxon>Streptophyta</taxon>
        <taxon>Embryophyta</taxon>
        <taxon>Tracheophyta</taxon>
        <taxon>Spermatophyta</taxon>
        <taxon>Magnoliopsida</taxon>
        <taxon>eudicotyledons</taxon>
        <taxon>Gunneridae</taxon>
        <taxon>Pentapetalae</taxon>
        <taxon>rosids</taxon>
        <taxon>fabids</taxon>
        <taxon>Cucurbitales</taxon>
        <taxon>Cucurbitaceae</taxon>
        <taxon>Momordiceae</taxon>
        <taxon>Momordica</taxon>
    </lineage>
</organism>
<gene>
    <name evidence="3" type="primary">LOC111015613</name>
</gene>
<evidence type="ECO:0000259" key="1">
    <source>
        <dbReference type="PROSITE" id="PS50144"/>
    </source>
</evidence>
<dbReference type="OrthoDB" id="1883087at2759"/>
<dbReference type="PANTHER" id="PTHR46162">
    <property type="entry name" value="TRAF-LIKE FAMILY PROTEIN"/>
    <property type="match status" value="1"/>
</dbReference>
<feature type="domain" description="MATH" evidence="1">
    <location>
        <begin position="223"/>
        <end position="384"/>
    </location>
</feature>
<keyword evidence="2" id="KW-1185">Reference proteome</keyword>
<dbReference type="PANTHER" id="PTHR46162:SF65">
    <property type="entry name" value="F9D12.8 PROTEIN-RELATED"/>
    <property type="match status" value="1"/>
</dbReference>
<reference evidence="3" key="1">
    <citation type="submission" date="2025-08" db="UniProtKB">
        <authorList>
            <consortium name="RefSeq"/>
        </authorList>
    </citation>
    <scope>IDENTIFICATION</scope>
    <source>
        <strain evidence="3">OHB3-1</strain>
    </source>
</reference>
<name>A0A6J1CX50_MOMCH</name>
<sequence length="394" mass="44726">MKDDEKTGEMEEFKYLWMERRDDWESIGEENLTVGKGDPTDLIRNREDLQGISQKWGTRTPPSPPPQSMQNFLWEAIACSKRDRFESQIFHANGYKWKLALYPSGNVEINGSSDHISLYLVLAEDDILPISSPASEEVSAVFTFLIHDNLRDKYLAIQDGKFRRFHSMKTEWGFEKLIPLEYFNDASNGLLVGDCCAFGVDIFVKKCDGGKGEDFSITKQPKDNKYTWKINNFPQIPDENFYQSDPFTINNYNWRMCLYPKRDGPLSLYMIFDSSKEIPQGSEVKLALYPNGNEKRNGSGHISLYLVMAGNDILSTVSGVNVVFTLLVYDKLRDKYLTVQGKGWVVGGEENSSGISNIVMSLSDLKNPTKGFISNDTLIVEVKMNAISTLKKLS</sequence>
<dbReference type="KEGG" id="mcha:111015613"/>
<dbReference type="CDD" id="cd00121">
    <property type="entry name" value="MATH"/>
    <property type="match status" value="2"/>
</dbReference>
<accession>A0A6J1CX50</accession>
<dbReference type="InterPro" id="IPR008974">
    <property type="entry name" value="TRAF-like"/>
</dbReference>
<dbReference type="Pfam" id="PF22486">
    <property type="entry name" value="MATH_2"/>
    <property type="match status" value="2"/>
</dbReference>
<dbReference type="RefSeq" id="XP_022146385.1">
    <property type="nucleotide sequence ID" value="XM_022290693.1"/>
</dbReference>
<proteinExistence type="predicted"/>
<feature type="domain" description="MATH" evidence="1">
    <location>
        <begin position="69"/>
        <end position="202"/>
    </location>
</feature>
<evidence type="ECO:0000313" key="2">
    <source>
        <dbReference type="Proteomes" id="UP000504603"/>
    </source>
</evidence>
<dbReference type="SUPFAM" id="SSF49599">
    <property type="entry name" value="TRAF domain-like"/>
    <property type="match status" value="3"/>
</dbReference>
<dbReference type="Gene3D" id="2.60.210.10">
    <property type="entry name" value="Apoptosis, Tumor Necrosis Factor Receptor Associated Protein 2, Chain A"/>
    <property type="match status" value="3"/>
</dbReference>
<dbReference type="PROSITE" id="PS50144">
    <property type="entry name" value="MATH"/>
    <property type="match status" value="2"/>
</dbReference>
<dbReference type="Proteomes" id="UP000504603">
    <property type="component" value="Unplaced"/>
</dbReference>
<evidence type="ECO:0000313" key="3">
    <source>
        <dbReference type="RefSeq" id="XP_022146385.1"/>
    </source>
</evidence>
<dbReference type="GeneID" id="111015613"/>
<protein>
    <submittedName>
        <fullName evidence="3">Uncharacterized protein LOC111015613</fullName>
    </submittedName>
</protein>
<dbReference type="InterPro" id="IPR002083">
    <property type="entry name" value="MATH/TRAF_dom"/>
</dbReference>